<proteinExistence type="predicted"/>
<keyword evidence="1" id="KW-0472">Membrane</keyword>
<evidence type="ECO:0000256" key="1">
    <source>
        <dbReference type="SAM" id="Phobius"/>
    </source>
</evidence>
<organism evidence="2 3">
    <name type="scientific">Candidatus Portnoybacteria bacterium RBG_19FT_COMBO_36_7</name>
    <dbReference type="NCBI Taxonomy" id="1801992"/>
    <lineage>
        <taxon>Bacteria</taxon>
        <taxon>Candidatus Portnoyibacteriota</taxon>
    </lineage>
</organism>
<evidence type="ECO:0008006" key="4">
    <source>
        <dbReference type="Google" id="ProtNLM"/>
    </source>
</evidence>
<name>A0A1G2F8M3_9BACT</name>
<accession>A0A1G2F8M3</accession>
<dbReference type="Proteomes" id="UP000179099">
    <property type="component" value="Unassembled WGS sequence"/>
</dbReference>
<keyword evidence="1" id="KW-1133">Transmembrane helix</keyword>
<dbReference type="AlphaFoldDB" id="A0A1G2F8M3"/>
<feature type="transmembrane region" description="Helical" evidence="1">
    <location>
        <begin position="28"/>
        <end position="49"/>
    </location>
</feature>
<keyword evidence="1" id="KW-0812">Transmembrane</keyword>
<reference evidence="2 3" key="1">
    <citation type="journal article" date="2016" name="Nat. Commun.">
        <title>Thousands of microbial genomes shed light on interconnected biogeochemical processes in an aquifer system.</title>
        <authorList>
            <person name="Anantharaman K."/>
            <person name="Brown C.T."/>
            <person name="Hug L.A."/>
            <person name="Sharon I."/>
            <person name="Castelle C.J."/>
            <person name="Probst A.J."/>
            <person name="Thomas B.C."/>
            <person name="Singh A."/>
            <person name="Wilkins M.J."/>
            <person name="Karaoz U."/>
            <person name="Brodie E.L."/>
            <person name="Williams K.H."/>
            <person name="Hubbard S.S."/>
            <person name="Banfield J.F."/>
        </authorList>
    </citation>
    <scope>NUCLEOTIDE SEQUENCE [LARGE SCALE GENOMIC DNA]</scope>
</reference>
<evidence type="ECO:0000313" key="2">
    <source>
        <dbReference type="EMBL" id="OGZ34416.1"/>
    </source>
</evidence>
<dbReference type="EMBL" id="MHMW01000010">
    <property type="protein sequence ID" value="OGZ34416.1"/>
    <property type="molecule type" value="Genomic_DNA"/>
</dbReference>
<gene>
    <name evidence="2" type="ORF">A2Y98_03805</name>
</gene>
<protein>
    <recommendedName>
        <fullName evidence="4">Transmembrane protein</fullName>
    </recommendedName>
</protein>
<sequence>MENQQFQQTNINQSNSPIELIKKGGIKFGLSIAIVVICLVATGVAVYWWQLHKFADSYYNDLYIECRDSCCKKSVETMAAGNYKQSENGCPDGFQKNMLLCITSYEWCQSKTDETVNWQTYQNDEYRFNVKYPLNWEVKENLVYAPSILISPKDANDTSFFMYFDGTGAESVFQGNNCDGIKEVLLAGREAKECIFNTDNEYGKYIKITQLGGLNWDTDNELGYSVSVSEKELILIYEQILSTFKFIEPIDTSTWQTYRNKQYNGLWEFEIKYPDTVTLITGTTLGSPVEFDGLNVDAVLEWNNSLSNKCEIGLGILGWGPPFSWQKTEEDFFISQKKYTRTIWRENNNIVLVSTKFISNSGGTFGIDLLPPKSGNDECLSLYNQILSTFKFTK</sequence>
<comment type="caution">
    <text evidence="2">The sequence shown here is derived from an EMBL/GenBank/DDBJ whole genome shotgun (WGS) entry which is preliminary data.</text>
</comment>
<evidence type="ECO:0000313" key="3">
    <source>
        <dbReference type="Proteomes" id="UP000179099"/>
    </source>
</evidence>